<organism evidence="2 3">
    <name type="scientific">Aspergillus novoparasiticus</name>
    <dbReference type="NCBI Taxonomy" id="986946"/>
    <lineage>
        <taxon>Eukaryota</taxon>
        <taxon>Fungi</taxon>
        <taxon>Dikarya</taxon>
        <taxon>Ascomycota</taxon>
        <taxon>Pezizomycotina</taxon>
        <taxon>Eurotiomycetes</taxon>
        <taxon>Eurotiomycetidae</taxon>
        <taxon>Eurotiales</taxon>
        <taxon>Aspergillaceae</taxon>
        <taxon>Aspergillus</taxon>
        <taxon>Aspergillus subgen. Circumdati</taxon>
    </lineage>
</organism>
<keyword evidence="1" id="KW-0472">Membrane</keyword>
<keyword evidence="1" id="KW-1133">Transmembrane helix</keyword>
<evidence type="ECO:0000313" key="3">
    <source>
        <dbReference type="Proteomes" id="UP000326799"/>
    </source>
</evidence>
<evidence type="ECO:0000256" key="1">
    <source>
        <dbReference type="SAM" id="Phobius"/>
    </source>
</evidence>
<dbReference type="Proteomes" id="UP000326799">
    <property type="component" value="Unassembled WGS sequence"/>
</dbReference>
<name>A0A5N6EYY4_9EURO</name>
<accession>A0A5N6EYY4</accession>
<dbReference type="AlphaFoldDB" id="A0A5N6EYY4"/>
<sequence>MNRSGLNVERTCVGSSNGSSIIFFFFFFHFLLFFFCFLGSGGVVLVAGKREGEKPPVEGEQTKYAPFAIFTPSTH</sequence>
<protein>
    <submittedName>
        <fullName evidence="2">Uncharacterized protein</fullName>
    </submittedName>
</protein>
<reference evidence="2 3" key="1">
    <citation type="submission" date="2019-04" db="EMBL/GenBank/DDBJ databases">
        <title>Fungal friends and foes A comparative genomics study of 23 Aspergillus species from section Flavi.</title>
        <authorList>
            <consortium name="DOE Joint Genome Institute"/>
            <person name="Kjaerbolling I."/>
            <person name="Vesth T.C."/>
            <person name="Frisvad J.C."/>
            <person name="Nybo J.L."/>
            <person name="Theobald S."/>
            <person name="Kildgaard S."/>
            <person name="Petersen T.I."/>
            <person name="Kuo A."/>
            <person name="Sato A."/>
            <person name="Lyhne E.K."/>
            <person name="Kogle M.E."/>
            <person name="Wiebenga A."/>
            <person name="Kun R.S."/>
            <person name="Lubbers R.J."/>
            <person name="Makela M.R."/>
            <person name="Barry K."/>
            <person name="Chovatia M."/>
            <person name="Clum A."/>
            <person name="Daum C."/>
            <person name="Haridas S."/>
            <person name="He G."/>
            <person name="LaButti K."/>
            <person name="Lipzen A."/>
            <person name="Mondo S."/>
            <person name="Pangilinan J."/>
            <person name="Riley R."/>
            <person name="Salamov A."/>
            <person name="Simmons B.A."/>
            <person name="Magnuson J.K."/>
            <person name="Henrissat B."/>
            <person name="Mortensen U.H."/>
            <person name="Larsen T.O."/>
            <person name="De vries R.P."/>
            <person name="Grigoriev I.V."/>
            <person name="Machida M."/>
            <person name="Baker S.E."/>
            <person name="Andersen M.R."/>
        </authorList>
    </citation>
    <scope>NUCLEOTIDE SEQUENCE [LARGE SCALE GENOMIC DNA]</scope>
    <source>
        <strain evidence="2 3">CBS 126849</strain>
    </source>
</reference>
<keyword evidence="3" id="KW-1185">Reference proteome</keyword>
<feature type="transmembrane region" description="Helical" evidence="1">
    <location>
        <begin position="20"/>
        <end position="46"/>
    </location>
</feature>
<keyword evidence="1" id="KW-0812">Transmembrane</keyword>
<gene>
    <name evidence="2" type="ORF">BDV33DRAFT_168215</name>
</gene>
<evidence type="ECO:0000313" key="2">
    <source>
        <dbReference type="EMBL" id="KAB8222716.1"/>
    </source>
</evidence>
<dbReference type="EMBL" id="ML733410">
    <property type="protein sequence ID" value="KAB8222716.1"/>
    <property type="molecule type" value="Genomic_DNA"/>
</dbReference>
<proteinExistence type="predicted"/>